<feature type="transmembrane region" description="Helical" evidence="1">
    <location>
        <begin position="21"/>
        <end position="40"/>
    </location>
</feature>
<keyword evidence="1" id="KW-0812">Transmembrane</keyword>
<organism evidence="2 3">
    <name type="scientific">Daedalea quercina L-15889</name>
    <dbReference type="NCBI Taxonomy" id="1314783"/>
    <lineage>
        <taxon>Eukaryota</taxon>
        <taxon>Fungi</taxon>
        <taxon>Dikarya</taxon>
        <taxon>Basidiomycota</taxon>
        <taxon>Agaricomycotina</taxon>
        <taxon>Agaricomycetes</taxon>
        <taxon>Polyporales</taxon>
        <taxon>Fomitopsis</taxon>
    </lineage>
</organism>
<protein>
    <submittedName>
        <fullName evidence="2">Uncharacterized protein</fullName>
    </submittedName>
</protein>
<keyword evidence="3" id="KW-1185">Reference proteome</keyword>
<evidence type="ECO:0000313" key="3">
    <source>
        <dbReference type="Proteomes" id="UP000076727"/>
    </source>
</evidence>
<sequence length="127" mass="13640">MAAVARGRDRSRCGRLARPHVLFSIPAFVLASTLVSLLSISPNPSLPSLSMRCLVALPTVTSPAPPALSLIPISHLRLRSCMVIPKSPLRCFAVLIAPYYICDARRTSAGVCSLIVSSLPVDRCWNS</sequence>
<dbReference type="AlphaFoldDB" id="A0A165N853"/>
<evidence type="ECO:0000256" key="1">
    <source>
        <dbReference type="SAM" id="Phobius"/>
    </source>
</evidence>
<dbReference type="Proteomes" id="UP000076727">
    <property type="component" value="Unassembled WGS sequence"/>
</dbReference>
<name>A0A165N853_9APHY</name>
<accession>A0A165N853</accession>
<keyword evidence="1" id="KW-0472">Membrane</keyword>
<reference evidence="2 3" key="1">
    <citation type="journal article" date="2016" name="Mol. Biol. Evol.">
        <title>Comparative Genomics of Early-Diverging Mushroom-Forming Fungi Provides Insights into the Origins of Lignocellulose Decay Capabilities.</title>
        <authorList>
            <person name="Nagy L.G."/>
            <person name="Riley R."/>
            <person name="Tritt A."/>
            <person name="Adam C."/>
            <person name="Daum C."/>
            <person name="Floudas D."/>
            <person name="Sun H."/>
            <person name="Yadav J.S."/>
            <person name="Pangilinan J."/>
            <person name="Larsson K.H."/>
            <person name="Matsuura K."/>
            <person name="Barry K."/>
            <person name="Labutti K."/>
            <person name="Kuo R."/>
            <person name="Ohm R.A."/>
            <person name="Bhattacharya S.S."/>
            <person name="Shirouzu T."/>
            <person name="Yoshinaga Y."/>
            <person name="Martin F.M."/>
            <person name="Grigoriev I.V."/>
            <person name="Hibbett D.S."/>
        </authorList>
    </citation>
    <scope>NUCLEOTIDE SEQUENCE [LARGE SCALE GENOMIC DNA]</scope>
    <source>
        <strain evidence="2 3">L-15889</strain>
    </source>
</reference>
<proteinExistence type="predicted"/>
<keyword evidence="1" id="KW-1133">Transmembrane helix</keyword>
<dbReference type="EMBL" id="KV429086">
    <property type="protein sequence ID" value="KZT66640.1"/>
    <property type="molecule type" value="Genomic_DNA"/>
</dbReference>
<gene>
    <name evidence="2" type="ORF">DAEQUDRAFT_445820</name>
</gene>
<evidence type="ECO:0000313" key="2">
    <source>
        <dbReference type="EMBL" id="KZT66640.1"/>
    </source>
</evidence>